<gene>
    <name evidence="1" type="ORF">OUZ56_009873</name>
</gene>
<dbReference type="EMBL" id="JAOYFB010000037">
    <property type="protein sequence ID" value="KAK4024450.1"/>
    <property type="molecule type" value="Genomic_DNA"/>
</dbReference>
<reference evidence="1 2" key="1">
    <citation type="journal article" date="2023" name="Nucleic Acids Res.">
        <title>The hologenome of Daphnia magna reveals possible DNA methylation and microbiome-mediated evolution of the host genome.</title>
        <authorList>
            <person name="Chaturvedi A."/>
            <person name="Li X."/>
            <person name="Dhandapani V."/>
            <person name="Marshall H."/>
            <person name="Kissane S."/>
            <person name="Cuenca-Cambronero M."/>
            <person name="Asole G."/>
            <person name="Calvet F."/>
            <person name="Ruiz-Romero M."/>
            <person name="Marangio P."/>
            <person name="Guigo R."/>
            <person name="Rago D."/>
            <person name="Mirbahai L."/>
            <person name="Eastwood N."/>
            <person name="Colbourne J.K."/>
            <person name="Zhou J."/>
            <person name="Mallon E."/>
            <person name="Orsini L."/>
        </authorList>
    </citation>
    <scope>NUCLEOTIDE SEQUENCE [LARGE SCALE GENOMIC DNA]</scope>
    <source>
        <strain evidence="1">LRV0_1</strain>
    </source>
</reference>
<evidence type="ECO:0000313" key="2">
    <source>
        <dbReference type="Proteomes" id="UP001234178"/>
    </source>
</evidence>
<name>A0ABR0AH41_9CRUS</name>
<accession>A0ABR0AH41</accession>
<comment type="caution">
    <text evidence="1">The sequence shown here is derived from an EMBL/GenBank/DDBJ whole genome shotgun (WGS) entry which is preliminary data.</text>
</comment>
<organism evidence="1 2">
    <name type="scientific">Daphnia magna</name>
    <dbReference type="NCBI Taxonomy" id="35525"/>
    <lineage>
        <taxon>Eukaryota</taxon>
        <taxon>Metazoa</taxon>
        <taxon>Ecdysozoa</taxon>
        <taxon>Arthropoda</taxon>
        <taxon>Crustacea</taxon>
        <taxon>Branchiopoda</taxon>
        <taxon>Diplostraca</taxon>
        <taxon>Cladocera</taxon>
        <taxon>Anomopoda</taxon>
        <taxon>Daphniidae</taxon>
        <taxon>Daphnia</taxon>
    </lineage>
</organism>
<protein>
    <submittedName>
        <fullName evidence="1">Uncharacterized protein</fullName>
    </submittedName>
</protein>
<proteinExistence type="predicted"/>
<evidence type="ECO:0000313" key="1">
    <source>
        <dbReference type="EMBL" id="KAK4024450.1"/>
    </source>
</evidence>
<sequence length="70" mass="7959">METCKRLAYATGLSTQWMRWASTPPIPKPQASDRIFIANEHFDHFSFRLALARQSSTDCSHSKCCLIVAE</sequence>
<keyword evidence="2" id="KW-1185">Reference proteome</keyword>
<dbReference type="Proteomes" id="UP001234178">
    <property type="component" value="Unassembled WGS sequence"/>
</dbReference>